<keyword evidence="1 2" id="KW-0238">DNA-binding</keyword>
<reference evidence="4" key="1">
    <citation type="submission" date="2006-05" db="EMBL/GenBank/DDBJ databases">
        <title>Annotation of the draft genome assembly of Desulfuromonas acetoxidans DSM 684.</title>
        <authorList>
            <consortium name="US DOE Joint Genome Institute (JGI-ORNL)"/>
            <person name="Larimer F."/>
            <person name="Land M."/>
            <person name="Hauser L."/>
        </authorList>
    </citation>
    <scope>NUCLEOTIDE SEQUENCE [LARGE SCALE GENOMIC DNA]</scope>
    <source>
        <strain evidence="4">DSM 684</strain>
    </source>
</reference>
<dbReference type="GO" id="GO:0003677">
    <property type="term" value="F:DNA binding"/>
    <property type="evidence" value="ECO:0007669"/>
    <property type="project" value="UniProtKB-UniRule"/>
</dbReference>
<dbReference type="InterPro" id="IPR023772">
    <property type="entry name" value="DNA-bd_HTH_TetR-type_CS"/>
</dbReference>
<comment type="caution">
    <text evidence="4">The sequence shown here is derived from an EMBL/GenBank/DDBJ whole genome shotgun (WGS) entry which is preliminary data.</text>
</comment>
<evidence type="ECO:0000313" key="4">
    <source>
        <dbReference type="EMBL" id="EAT14413.1"/>
    </source>
</evidence>
<dbReference type="SUPFAM" id="SSF46689">
    <property type="entry name" value="Homeodomain-like"/>
    <property type="match status" value="1"/>
</dbReference>
<sequence>MKCKKDQIIDAAIDLFSEQGFAETSTAEIAASSNVAQGTLFYHFKSKEGILHEVMRQLLEETREGYKKINTSDTTGLQCIEQLLRSDMDIVQRYNKKVKTLIRDMSTKVHQKGELCHVLIHDFVSYKINLLCQFLRQGIDDGTIRDVPIEETAWFLDAAFYGIMHIRLLKDFPLPPLDENAIQLCLAALSPLSTAQSS</sequence>
<dbReference type="PANTHER" id="PTHR43479:SF11">
    <property type="entry name" value="ACREF_ENVCD OPERON REPRESSOR-RELATED"/>
    <property type="match status" value="1"/>
</dbReference>
<dbReference type="AlphaFoldDB" id="Q1JVZ2"/>
<evidence type="ECO:0000259" key="3">
    <source>
        <dbReference type="PROSITE" id="PS50977"/>
    </source>
</evidence>
<dbReference type="SUPFAM" id="SSF48498">
    <property type="entry name" value="Tetracyclin repressor-like, C-terminal domain"/>
    <property type="match status" value="1"/>
</dbReference>
<evidence type="ECO:0000256" key="1">
    <source>
        <dbReference type="ARBA" id="ARBA00023125"/>
    </source>
</evidence>
<proteinExistence type="predicted"/>
<dbReference type="PANTHER" id="PTHR43479">
    <property type="entry name" value="ACREF/ENVCD OPERON REPRESSOR-RELATED"/>
    <property type="match status" value="1"/>
</dbReference>
<gene>
    <name evidence="4" type="ORF">Dace_0174</name>
</gene>
<name>Q1JVZ2_DESA6</name>
<dbReference type="Gene3D" id="1.10.357.10">
    <property type="entry name" value="Tetracycline Repressor, domain 2"/>
    <property type="match status" value="1"/>
</dbReference>
<dbReference type="Proteomes" id="UP000005695">
    <property type="component" value="Unassembled WGS sequence"/>
</dbReference>
<feature type="domain" description="HTH tetR-type" evidence="3">
    <location>
        <begin position="2"/>
        <end position="62"/>
    </location>
</feature>
<dbReference type="InterPro" id="IPR050624">
    <property type="entry name" value="HTH-type_Tx_Regulator"/>
</dbReference>
<dbReference type="InterPro" id="IPR036271">
    <property type="entry name" value="Tet_transcr_reg_TetR-rel_C_sf"/>
</dbReference>
<dbReference type="RefSeq" id="WP_006002795.1">
    <property type="nucleotide sequence ID" value="NZ_AAEW02000028.1"/>
</dbReference>
<reference evidence="4" key="2">
    <citation type="submission" date="2006-05" db="EMBL/GenBank/DDBJ databases">
        <title>Sequencing of the draft genome and assembly of Desulfuromonas acetoxidans DSM 684.</title>
        <authorList>
            <consortium name="US DOE Joint Genome Institute (JGI-PGF)"/>
            <person name="Copeland A."/>
            <person name="Lucas S."/>
            <person name="Lapidus A."/>
            <person name="Barry K."/>
            <person name="Detter J.C."/>
            <person name="Glavina del Rio T."/>
            <person name="Hammon N."/>
            <person name="Israni S."/>
            <person name="Dalin E."/>
            <person name="Tice H."/>
            <person name="Bruce D."/>
            <person name="Pitluck S."/>
            <person name="Richardson P."/>
        </authorList>
    </citation>
    <scope>NUCLEOTIDE SEQUENCE [LARGE SCALE GENOMIC DNA]</scope>
    <source>
        <strain evidence="4">DSM 684</strain>
    </source>
</reference>
<evidence type="ECO:0000256" key="2">
    <source>
        <dbReference type="PROSITE-ProRule" id="PRU00335"/>
    </source>
</evidence>
<evidence type="ECO:0000313" key="5">
    <source>
        <dbReference type="Proteomes" id="UP000005695"/>
    </source>
</evidence>
<dbReference type="InterPro" id="IPR001647">
    <property type="entry name" value="HTH_TetR"/>
</dbReference>
<dbReference type="PROSITE" id="PS50977">
    <property type="entry name" value="HTH_TETR_2"/>
    <property type="match status" value="1"/>
</dbReference>
<dbReference type="InterPro" id="IPR009057">
    <property type="entry name" value="Homeodomain-like_sf"/>
</dbReference>
<organism evidence="4 5">
    <name type="scientific">Desulfuromonas acetoxidans (strain DSM 684 / 11070)</name>
    <dbReference type="NCBI Taxonomy" id="281689"/>
    <lineage>
        <taxon>Bacteria</taxon>
        <taxon>Pseudomonadati</taxon>
        <taxon>Thermodesulfobacteriota</taxon>
        <taxon>Desulfuromonadia</taxon>
        <taxon>Desulfuromonadales</taxon>
        <taxon>Desulfuromonadaceae</taxon>
        <taxon>Desulfuromonas</taxon>
    </lineage>
</organism>
<dbReference type="Pfam" id="PF00440">
    <property type="entry name" value="TetR_N"/>
    <property type="match status" value="1"/>
</dbReference>
<accession>Q1JVZ2</accession>
<keyword evidence="5" id="KW-1185">Reference proteome</keyword>
<protein>
    <submittedName>
        <fullName evidence="4">Transcriptional regulator, TetR family</fullName>
    </submittedName>
</protein>
<dbReference type="EMBL" id="AAEW02000028">
    <property type="protein sequence ID" value="EAT14413.1"/>
    <property type="molecule type" value="Genomic_DNA"/>
</dbReference>
<dbReference type="PROSITE" id="PS01081">
    <property type="entry name" value="HTH_TETR_1"/>
    <property type="match status" value="1"/>
</dbReference>
<dbReference type="Gene3D" id="1.10.10.60">
    <property type="entry name" value="Homeodomain-like"/>
    <property type="match status" value="1"/>
</dbReference>
<dbReference type="PRINTS" id="PR00455">
    <property type="entry name" value="HTHTETR"/>
</dbReference>
<feature type="DNA-binding region" description="H-T-H motif" evidence="2">
    <location>
        <begin position="25"/>
        <end position="44"/>
    </location>
</feature>
<dbReference type="OrthoDB" id="270177at2"/>